<dbReference type="GeneID" id="43964545"/>
<dbReference type="RefSeq" id="YP_009729754.1">
    <property type="nucleotide sequence ID" value="NC_045922.1"/>
</dbReference>
<evidence type="ECO:0000256" key="4">
    <source>
        <dbReference type="RuleBase" id="RU003485"/>
    </source>
</evidence>
<dbReference type="GO" id="GO:0006412">
    <property type="term" value="P:translation"/>
    <property type="evidence" value="ECO:0007669"/>
    <property type="project" value="InterPro"/>
</dbReference>
<dbReference type="EMBL" id="MN105125">
    <property type="protein sequence ID" value="QHW07493.1"/>
    <property type="molecule type" value="Genomic_DNA"/>
</dbReference>
<dbReference type="GO" id="GO:0000028">
    <property type="term" value="P:ribosomal small subunit assembly"/>
    <property type="evidence" value="ECO:0007669"/>
    <property type="project" value="TreeGrafter"/>
</dbReference>
<dbReference type="GO" id="GO:0003735">
    <property type="term" value="F:structural constituent of ribosome"/>
    <property type="evidence" value="ECO:0007669"/>
    <property type="project" value="InterPro"/>
</dbReference>
<dbReference type="Gene3D" id="3.30.860.10">
    <property type="entry name" value="30s Ribosomal Protein S19, Chain A"/>
    <property type="match status" value="1"/>
</dbReference>
<dbReference type="SUPFAM" id="SSF54570">
    <property type="entry name" value="Ribosomal protein S19"/>
    <property type="match status" value="1"/>
</dbReference>
<geneLocation type="mitochondrion" evidence="5"/>
<dbReference type="PRINTS" id="PR00975">
    <property type="entry name" value="RIBOSOMALS19"/>
</dbReference>
<accession>A0A6C0N9L4</accession>
<dbReference type="GO" id="GO:0005763">
    <property type="term" value="C:mitochondrial small ribosomal subunit"/>
    <property type="evidence" value="ECO:0007669"/>
    <property type="project" value="TreeGrafter"/>
</dbReference>
<keyword evidence="2 4" id="KW-0689">Ribosomal protein</keyword>
<dbReference type="AlphaFoldDB" id="A0A6C0N9L4"/>
<evidence type="ECO:0000256" key="1">
    <source>
        <dbReference type="ARBA" id="ARBA00007345"/>
    </source>
</evidence>
<dbReference type="Pfam" id="PF00203">
    <property type="entry name" value="Ribosomal_S19"/>
    <property type="match status" value="1"/>
</dbReference>
<reference evidence="5" key="1">
    <citation type="submission" date="2019-06" db="EMBL/GenBank/DDBJ databases">
        <title>A high-quality grapevine downy mildew genome assembly reveals rapidly evolving and lineage-specific putative host adaptation genes.</title>
        <authorList>
            <person name="Mazet I.D."/>
            <person name="Couture C."/>
            <person name="Gouzy J."/>
            <person name="Piron M.-C."/>
            <person name="Kuckly C."/>
            <person name="Bouchez O."/>
            <person name="Rispe C."/>
            <person name="Mestre P."/>
            <person name="Delmotte F."/>
        </authorList>
    </citation>
    <scope>NUCLEOTIDE SEQUENCE</scope>
</reference>
<dbReference type="GO" id="GO:0003723">
    <property type="term" value="F:RNA binding"/>
    <property type="evidence" value="ECO:0007669"/>
    <property type="project" value="InterPro"/>
</dbReference>
<sequence length="87" mass="10488">MSRSKYKGPFFKVNLLKKKNWIKIINKNLTILPEYNKHIVSIYNGKNFINLKINDKMIGFKFGEFIYTRKKHIYKKKIVYGSKNRTN</sequence>
<keyword evidence="3 4" id="KW-0687">Ribonucleoprotein</keyword>
<dbReference type="PIRSF" id="PIRSF002144">
    <property type="entry name" value="Ribosomal_S19"/>
    <property type="match status" value="1"/>
</dbReference>
<evidence type="ECO:0000256" key="3">
    <source>
        <dbReference type="ARBA" id="ARBA00023274"/>
    </source>
</evidence>
<comment type="similarity">
    <text evidence="1 4">Belongs to the universal ribosomal protein uS19 family.</text>
</comment>
<dbReference type="InterPro" id="IPR020934">
    <property type="entry name" value="Ribosomal_uS19_CS"/>
</dbReference>
<dbReference type="InterPro" id="IPR002222">
    <property type="entry name" value="Ribosomal_uS19"/>
</dbReference>
<gene>
    <name evidence="5" type="primary">rps19</name>
</gene>
<dbReference type="PANTHER" id="PTHR11880:SF67">
    <property type="entry name" value="SMALL RIBOSOMAL SUBUNIT PROTEIN US19M"/>
    <property type="match status" value="1"/>
</dbReference>
<evidence type="ECO:0000256" key="2">
    <source>
        <dbReference type="ARBA" id="ARBA00022980"/>
    </source>
</evidence>
<organism evidence="5">
    <name type="scientific">Plasmopara viticola</name>
    <name type="common">Downy mildew of grapevine</name>
    <name type="synonym">Botrytis viticola</name>
    <dbReference type="NCBI Taxonomy" id="143451"/>
    <lineage>
        <taxon>Eukaryota</taxon>
        <taxon>Sar</taxon>
        <taxon>Stramenopiles</taxon>
        <taxon>Oomycota</taxon>
        <taxon>Peronosporomycetes</taxon>
        <taxon>Peronosporales</taxon>
        <taxon>Peronosporaceae</taxon>
        <taxon>Plasmopara</taxon>
    </lineage>
</organism>
<evidence type="ECO:0000313" key="5">
    <source>
        <dbReference type="EMBL" id="QHW07493.1"/>
    </source>
</evidence>
<protein>
    <submittedName>
        <fullName evidence="5">Ribosomal protein S19</fullName>
    </submittedName>
</protein>
<keyword evidence="5" id="KW-0496">Mitochondrion</keyword>
<dbReference type="InterPro" id="IPR023575">
    <property type="entry name" value="Ribosomal_uS19_SF"/>
</dbReference>
<dbReference type="PANTHER" id="PTHR11880">
    <property type="entry name" value="RIBOSOMAL PROTEIN S19P FAMILY MEMBER"/>
    <property type="match status" value="1"/>
</dbReference>
<name>A0A6C0N9L4_PLAVT</name>
<proteinExistence type="inferred from homology"/>
<dbReference type="PROSITE" id="PS00323">
    <property type="entry name" value="RIBOSOMAL_S19"/>
    <property type="match status" value="1"/>
</dbReference>
<dbReference type="HAMAP" id="MF_00531">
    <property type="entry name" value="Ribosomal_uS19"/>
    <property type="match status" value="1"/>
</dbReference>